<feature type="transmembrane region" description="Helical" evidence="2">
    <location>
        <begin position="119"/>
        <end position="145"/>
    </location>
</feature>
<gene>
    <name evidence="3" type="ORF">NLO85_04765</name>
</gene>
<proteinExistence type="predicted"/>
<keyword evidence="1" id="KW-0175">Coiled coil</keyword>
<protein>
    <submittedName>
        <fullName evidence="3">Uncharacterized protein</fullName>
    </submittedName>
</protein>
<comment type="caution">
    <text evidence="3">The sequence shown here is derived from an EMBL/GenBank/DDBJ whole genome shotgun (WGS) entry which is preliminary data.</text>
</comment>
<keyword evidence="2" id="KW-1133">Transmembrane helix</keyword>
<sequence>MIIGIFSRKHILTTQRYASKSLLLGVALILLTIFVFVRPADASTPETSGKYAGKKTLSATTASDSETEMVVRTAVAENALKTTKEISRLAVKISSQQEEIKALRKQIENFEKPGDINTITIVLTCVSVLITILGVVFAILSIFGYTNIREEATRSAKTAAKETVEKITKDELPAETEKNIIALMEDKRFDKVIQNAVENVIYRGISIADEASENGDTN</sequence>
<dbReference type="RefSeq" id="WP_134937960.1">
    <property type="nucleotide sequence ID" value="NZ_JANAKN010000008.1"/>
</dbReference>
<dbReference type="EMBL" id="JANAKN010000008">
    <property type="protein sequence ID" value="MCQ3019899.1"/>
    <property type="molecule type" value="Genomic_DNA"/>
</dbReference>
<dbReference type="AlphaFoldDB" id="A0A3M2ZJL0"/>
<evidence type="ECO:0000313" key="4">
    <source>
        <dbReference type="Proteomes" id="UP001206018"/>
    </source>
</evidence>
<keyword evidence="2" id="KW-0812">Transmembrane</keyword>
<evidence type="ECO:0000256" key="1">
    <source>
        <dbReference type="SAM" id="Coils"/>
    </source>
</evidence>
<organism evidence="3 4">
    <name type="scientific">Pseudomonas savastanoi</name>
    <name type="common">Pseudomonas syringae pv. savastanoi</name>
    <dbReference type="NCBI Taxonomy" id="29438"/>
    <lineage>
        <taxon>Bacteria</taxon>
        <taxon>Pseudomonadati</taxon>
        <taxon>Pseudomonadota</taxon>
        <taxon>Gammaproteobacteria</taxon>
        <taxon>Pseudomonadales</taxon>
        <taxon>Pseudomonadaceae</taxon>
        <taxon>Pseudomonas</taxon>
    </lineage>
</organism>
<accession>A0A3M2ZJL0</accession>
<reference evidence="3" key="1">
    <citation type="submission" date="2022-07" db="EMBL/GenBank/DDBJ databases">
        <title>The diversity of lipopeptides in the P. syringae complex parallels phylogeny and sheds light on structural diversification during evolutionary history.</title>
        <authorList>
            <person name="Bricout A."/>
            <person name="Morris C.E."/>
            <person name="Chandeysson C."/>
            <person name="Duban M."/>
            <person name="Boistel C."/>
            <person name="Chataigne G."/>
            <person name="Lecouturier D."/>
            <person name="Jacques P."/>
            <person name="Leclere V."/>
            <person name="Rochex A."/>
        </authorList>
    </citation>
    <scope>NUCLEOTIDE SEQUENCE</scope>
    <source>
        <strain evidence="3">LYR0002</strain>
    </source>
</reference>
<keyword evidence="2" id="KW-0472">Membrane</keyword>
<name>A0A3M2ZJL0_PSESS</name>
<dbReference type="Proteomes" id="UP001206018">
    <property type="component" value="Unassembled WGS sequence"/>
</dbReference>
<evidence type="ECO:0000256" key="2">
    <source>
        <dbReference type="SAM" id="Phobius"/>
    </source>
</evidence>
<evidence type="ECO:0000313" key="3">
    <source>
        <dbReference type="EMBL" id="MCQ3019899.1"/>
    </source>
</evidence>
<feature type="coiled-coil region" evidence="1">
    <location>
        <begin position="86"/>
        <end position="113"/>
    </location>
</feature>
<feature type="transmembrane region" description="Helical" evidence="2">
    <location>
        <begin position="21"/>
        <end position="40"/>
    </location>
</feature>